<comment type="caution">
    <text evidence="11">The sequence shown here is derived from an EMBL/GenBank/DDBJ whole genome shotgun (WGS) entry which is preliminary data.</text>
</comment>
<keyword evidence="5 9" id="KW-1133">Transmembrane helix</keyword>
<evidence type="ECO:0000256" key="9">
    <source>
        <dbReference type="SAM" id="Phobius"/>
    </source>
</evidence>
<evidence type="ECO:0000256" key="3">
    <source>
        <dbReference type="ARBA" id="ARBA00022692"/>
    </source>
</evidence>
<dbReference type="PANTHER" id="PTHR31587">
    <property type="entry name" value="TRANSMEMBRANE PROTEIN (DUF2215)"/>
    <property type="match status" value="1"/>
</dbReference>
<dbReference type="EMBL" id="BSYO01000031">
    <property type="protein sequence ID" value="GMH26554.1"/>
    <property type="molecule type" value="Genomic_DNA"/>
</dbReference>
<evidence type="ECO:0000256" key="4">
    <source>
        <dbReference type="ARBA" id="ARBA00022729"/>
    </source>
</evidence>
<evidence type="ECO:0000256" key="6">
    <source>
        <dbReference type="ARBA" id="ARBA00023136"/>
    </source>
</evidence>
<feature type="signal peptide" evidence="10">
    <location>
        <begin position="1"/>
        <end position="20"/>
    </location>
</feature>
<dbReference type="GO" id="GO:0005637">
    <property type="term" value="C:nuclear inner membrane"/>
    <property type="evidence" value="ECO:0007669"/>
    <property type="project" value="UniProtKB-SubCell"/>
</dbReference>
<comment type="subcellular location">
    <subcellularLocation>
        <location evidence="1">Nucleus inner membrane</location>
        <topology evidence="1">Multi-pass membrane protein</topology>
        <orientation evidence="1">Nucleoplasmic side</orientation>
    </subcellularLocation>
</comment>
<proteinExistence type="inferred from homology"/>
<feature type="region of interest" description="Disordered" evidence="8">
    <location>
        <begin position="464"/>
        <end position="483"/>
    </location>
</feature>
<keyword evidence="3 9" id="KW-0812">Transmembrane</keyword>
<organism evidence="11 12">
    <name type="scientific">Nepenthes gracilis</name>
    <name type="common">Slender pitcher plant</name>
    <dbReference type="NCBI Taxonomy" id="150966"/>
    <lineage>
        <taxon>Eukaryota</taxon>
        <taxon>Viridiplantae</taxon>
        <taxon>Streptophyta</taxon>
        <taxon>Embryophyta</taxon>
        <taxon>Tracheophyta</taxon>
        <taxon>Spermatophyta</taxon>
        <taxon>Magnoliopsida</taxon>
        <taxon>eudicotyledons</taxon>
        <taxon>Gunneridae</taxon>
        <taxon>Pentapetalae</taxon>
        <taxon>Caryophyllales</taxon>
        <taxon>Nepenthaceae</taxon>
        <taxon>Nepenthes</taxon>
    </lineage>
</organism>
<comment type="similarity">
    <text evidence="2">Belongs to the NEMP family.</text>
</comment>
<evidence type="ECO:0000313" key="12">
    <source>
        <dbReference type="Proteomes" id="UP001279734"/>
    </source>
</evidence>
<dbReference type="AlphaFoldDB" id="A0AAD3TCS6"/>
<evidence type="ECO:0000256" key="7">
    <source>
        <dbReference type="ARBA" id="ARBA00023242"/>
    </source>
</evidence>
<evidence type="ECO:0000256" key="1">
    <source>
        <dbReference type="ARBA" id="ARBA00004575"/>
    </source>
</evidence>
<evidence type="ECO:0000256" key="5">
    <source>
        <dbReference type="ARBA" id="ARBA00022989"/>
    </source>
</evidence>
<accession>A0AAD3TCS6</accession>
<dbReference type="InterPro" id="IPR019358">
    <property type="entry name" value="NEMP_fam"/>
</dbReference>
<keyword evidence="6 9" id="KW-0472">Membrane</keyword>
<evidence type="ECO:0000313" key="11">
    <source>
        <dbReference type="EMBL" id="GMH26554.1"/>
    </source>
</evidence>
<evidence type="ECO:0000256" key="8">
    <source>
        <dbReference type="SAM" id="MobiDB-lite"/>
    </source>
</evidence>
<sequence>MGGSSLLLVLSLPLLLYVFSSDSGYDAALSSLSLENPIQNVKPLPFVGNVPNHGSKEALSCERVQIVGLSRLKLGSYASSLRVTLAPSVVIPDRLLSKIEVCLHRNGSCGLCHCEKDQWMSVQKGIWSALMSPYENKYIDVKFVGDIPGSVTVSLEEEFQHWRLIFLGAGFILLLVAPIISSWVPFYYSSSMAIGVLLVIIILLFQGMKLLPTGKKNVFYLTIYGSVVGAGSFLLHQFSLLVNSILVNFGLNEEMHNPVFIFLLVGIVLAGAALGYWIVRRYIIADDGSVDVNIAEFVKWAMRIIAATFILQSTPDTPLALLMVGLCMVVCLFITSIKWRNARNWSPRLKKTGQATLRHSRAEFLSKSAKMGSQGKLWNSPSSPPSWSGSPIKGTRFVSPSPQRGMSSQKDYYSTFYQTPKRRKFSRKEWENFTRESTREAMAELMSSPDFTDWMIEHAGRVQLVPDNSSDDSAGSGSNSSGEVLSGNRLGFLNW</sequence>
<feature type="transmembrane region" description="Helical" evidence="9">
    <location>
        <begin position="217"/>
        <end position="239"/>
    </location>
</feature>
<protein>
    <submittedName>
        <fullName evidence="11">Uncharacterized protein</fullName>
    </submittedName>
</protein>
<gene>
    <name evidence="11" type="ORF">Nepgr_028397</name>
</gene>
<keyword evidence="12" id="KW-1185">Reference proteome</keyword>
<feature type="chain" id="PRO_5042053794" evidence="10">
    <location>
        <begin position="21"/>
        <end position="495"/>
    </location>
</feature>
<name>A0AAD3TCS6_NEPGR</name>
<dbReference type="Proteomes" id="UP001279734">
    <property type="component" value="Unassembled WGS sequence"/>
</dbReference>
<dbReference type="PANTHER" id="PTHR31587:SF3">
    <property type="entry name" value="EXPRESSED PROTEIN"/>
    <property type="match status" value="1"/>
</dbReference>
<dbReference type="Pfam" id="PF10225">
    <property type="entry name" value="NEMP"/>
    <property type="match status" value="1"/>
</dbReference>
<reference evidence="11" key="1">
    <citation type="submission" date="2023-05" db="EMBL/GenBank/DDBJ databases">
        <title>Nepenthes gracilis genome sequencing.</title>
        <authorList>
            <person name="Fukushima K."/>
        </authorList>
    </citation>
    <scope>NUCLEOTIDE SEQUENCE</scope>
    <source>
        <strain evidence="11">SING2019-196</strain>
    </source>
</reference>
<feature type="compositionally biased region" description="Low complexity" evidence="8">
    <location>
        <begin position="467"/>
        <end position="482"/>
    </location>
</feature>
<feature type="transmembrane region" description="Helical" evidence="9">
    <location>
        <begin position="259"/>
        <end position="279"/>
    </location>
</feature>
<evidence type="ECO:0000256" key="2">
    <source>
        <dbReference type="ARBA" id="ARBA00005748"/>
    </source>
</evidence>
<evidence type="ECO:0000256" key="10">
    <source>
        <dbReference type="SAM" id="SignalP"/>
    </source>
</evidence>
<keyword evidence="4 10" id="KW-0732">Signal</keyword>
<feature type="transmembrane region" description="Helical" evidence="9">
    <location>
        <begin position="317"/>
        <end position="339"/>
    </location>
</feature>
<feature type="transmembrane region" description="Helical" evidence="9">
    <location>
        <begin position="186"/>
        <end position="205"/>
    </location>
</feature>
<keyword evidence="7" id="KW-0539">Nucleus</keyword>
<feature type="transmembrane region" description="Helical" evidence="9">
    <location>
        <begin position="162"/>
        <end position="180"/>
    </location>
</feature>